<keyword evidence="4" id="KW-0676">Redox-active center</keyword>
<dbReference type="GO" id="GO:0016491">
    <property type="term" value="F:oxidoreductase activity"/>
    <property type="evidence" value="ECO:0007669"/>
    <property type="project" value="InterPro"/>
</dbReference>
<dbReference type="InterPro" id="IPR036249">
    <property type="entry name" value="Thioredoxin-like_sf"/>
</dbReference>
<dbReference type="KEGG" id="bmei:Spa11_24210"/>
<organism evidence="7 8">
    <name type="scientific">Botrimarina mediterranea</name>
    <dbReference type="NCBI Taxonomy" id="2528022"/>
    <lineage>
        <taxon>Bacteria</taxon>
        <taxon>Pseudomonadati</taxon>
        <taxon>Planctomycetota</taxon>
        <taxon>Planctomycetia</taxon>
        <taxon>Pirellulales</taxon>
        <taxon>Lacipirellulaceae</taxon>
        <taxon>Botrimarina</taxon>
    </lineage>
</organism>
<gene>
    <name evidence="7" type="primary">resA_5</name>
    <name evidence="7" type="ORF">Spa11_24210</name>
</gene>
<dbReference type="Gene3D" id="3.40.30.10">
    <property type="entry name" value="Glutaredoxin"/>
    <property type="match status" value="1"/>
</dbReference>
<dbReference type="SUPFAM" id="SSF52833">
    <property type="entry name" value="Thioredoxin-like"/>
    <property type="match status" value="1"/>
</dbReference>
<evidence type="ECO:0000256" key="4">
    <source>
        <dbReference type="ARBA" id="ARBA00023284"/>
    </source>
</evidence>
<protein>
    <submittedName>
        <fullName evidence="7">Thiol-disulfide oxidoreductase ResA</fullName>
    </submittedName>
</protein>
<dbReference type="InterPro" id="IPR013766">
    <property type="entry name" value="Thioredoxin_domain"/>
</dbReference>
<evidence type="ECO:0000313" key="7">
    <source>
        <dbReference type="EMBL" id="QDV74221.1"/>
    </source>
</evidence>
<dbReference type="RefSeq" id="WP_145112436.1">
    <property type="nucleotide sequence ID" value="NZ_CP036349.1"/>
</dbReference>
<feature type="chain" id="PRO_5022027042" evidence="5">
    <location>
        <begin position="18"/>
        <end position="192"/>
    </location>
</feature>
<dbReference type="InterPro" id="IPR050553">
    <property type="entry name" value="Thioredoxin_ResA/DsbE_sf"/>
</dbReference>
<dbReference type="InterPro" id="IPR000866">
    <property type="entry name" value="AhpC/TSA"/>
</dbReference>
<dbReference type="PROSITE" id="PS51257">
    <property type="entry name" value="PROKAR_LIPOPROTEIN"/>
    <property type="match status" value="1"/>
</dbReference>
<name>A0A518K8V8_9BACT</name>
<accession>A0A518K8V8</accession>
<dbReference type="GO" id="GO:0017004">
    <property type="term" value="P:cytochrome complex assembly"/>
    <property type="evidence" value="ECO:0007669"/>
    <property type="project" value="UniProtKB-KW"/>
</dbReference>
<evidence type="ECO:0000259" key="6">
    <source>
        <dbReference type="PROSITE" id="PS51352"/>
    </source>
</evidence>
<evidence type="ECO:0000256" key="3">
    <source>
        <dbReference type="ARBA" id="ARBA00023157"/>
    </source>
</evidence>
<evidence type="ECO:0000256" key="1">
    <source>
        <dbReference type="ARBA" id="ARBA00004196"/>
    </source>
</evidence>
<dbReference type="PANTHER" id="PTHR42852:SF6">
    <property type="entry name" value="THIOL:DISULFIDE INTERCHANGE PROTEIN DSBE"/>
    <property type="match status" value="1"/>
</dbReference>
<dbReference type="Pfam" id="PF00578">
    <property type="entry name" value="AhpC-TSA"/>
    <property type="match status" value="1"/>
</dbReference>
<dbReference type="CDD" id="cd02966">
    <property type="entry name" value="TlpA_like_family"/>
    <property type="match status" value="1"/>
</dbReference>
<keyword evidence="2" id="KW-0201">Cytochrome c-type biogenesis</keyword>
<keyword evidence="8" id="KW-1185">Reference proteome</keyword>
<dbReference type="AlphaFoldDB" id="A0A518K8V8"/>
<feature type="signal peptide" evidence="5">
    <location>
        <begin position="1"/>
        <end position="17"/>
    </location>
</feature>
<evidence type="ECO:0000256" key="2">
    <source>
        <dbReference type="ARBA" id="ARBA00022748"/>
    </source>
</evidence>
<evidence type="ECO:0000313" key="8">
    <source>
        <dbReference type="Proteomes" id="UP000316426"/>
    </source>
</evidence>
<sequence precursor="true">MKPYASWSAALMAVVLAGCSANTTPSDRPATNSEAEVATSAAVGTGEIVLTAVDRAGYDAVLQEHAGKVVLVDFWATWCSPCMKQLGHTVSLTTQHEGLAVVTVAMEDPDDSEALKKALSARNATATTNLVSKAGGGSPAMAAFDIPGGSLPHYKVYGRDGKLRQTIALDPTAEKQFTTADVDAAVEKLLAE</sequence>
<evidence type="ECO:0000256" key="5">
    <source>
        <dbReference type="SAM" id="SignalP"/>
    </source>
</evidence>
<keyword evidence="5" id="KW-0732">Signal</keyword>
<comment type="subcellular location">
    <subcellularLocation>
        <location evidence="1">Cell envelope</location>
    </subcellularLocation>
</comment>
<dbReference type="GO" id="GO:0016209">
    <property type="term" value="F:antioxidant activity"/>
    <property type="evidence" value="ECO:0007669"/>
    <property type="project" value="InterPro"/>
</dbReference>
<dbReference type="PANTHER" id="PTHR42852">
    <property type="entry name" value="THIOL:DISULFIDE INTERCHANGE PROTEIN DSBE"/>
    <property type="match status" value="1"/>
</dbReference>
<dbReference type="EMBL" id="CP036349">
    <property type="protein sequence ID" value="QDV74221.1"/>
    <property type="molecule type" value="Genomic_DNA"/>
</dbReference>
<dbReference type="GO" id="GO:0030313">
    <property type="term" value="C:cell envelope"/>
    <property type="evidence" value="ECO:0007669"/>
    <property type="project" value="UniProtKB-SubCell"/>
</dbReference>
<reference evidence="7 8" key="1">
    <citation type="submission" date="2019-02" db="EMBL/GenBank/DDBJ databases">
        <title>Deep-cultivation of Planctomycetes and their phenomic and genomic characterization uncovers novel biology.</title>
        <authorList>
            <person name="Wiegand S."/>
            <person name="Jogler M."/>
            <person name="Boedeker C."/>
            <person name="Pinto D."/>
            <person name="Vollmers J."/>
            <person name="Rivas-Marin E."/>
            <person name="Kohn T."/>
            <person name="Peeters S.H."/>
            <person name="Heuer A."/>
            <person name="Rast P."/>
            <person name="Oberbeckmann S."/>
            <person name="Bunk B."/>
            <person name="Jeske O."/>
            <person name="Meyerdierks A."/>
            <person name="Storesund J.E."/>
            <person name="Kallscheuer N."/>
            <person name="Luecker S."/>
            <person name="Lage O.M."/>
            <person name="Pohl T."/>
            <person name="Merkel B.J."/>
            <person name="Hornburger P."/>
            <person name="Mueller R.-W."/>
            <person name="Bruemmer F."/>
            <person name="Labrenz M."/>
            <person name="Spormann A.M."/>
            <person name="Op den Camp H."/>
            <person name="Overmann J."/>
            <person name="Amann R."/>
            <person name="Jetten M.S.M."/>
            <person name="Mascher T."/>
            <person name="Medema M.H."/>
            <person name="Devos D.P."/>
            <person name="Kaster A.-K."/>
            <person name="Ovreas L."/>
            <person name="Rohde M."/>
            <person name="Galperin M.Y."/>
            <person name="Jogler C."/>
        </authorList>
    </citation>
    <scope>NUCLEOTIDE SEQUENCE [LARGE SCALE GENOMIC DNA]</scope>
    <source>
        <strain evidence="7 8">Spa11</strain>
    </source>
</reference>
<dbReference type="PROSITE" id="PS51352">
    <property type="entry name" value="THIOREDOXIN_2"/>
    <property type="match status" value="1"/>
</dbReference>
<dbReference type="Proteomes" id="UP000316426">
    <property type="component" value="Chromosome"/>
</dbReference>
<proteinExistence type="predicted"/>
<keyword evidence="3" id="KW-1015">Disulfide bond</keyword>
<feature type="domain" description="Thioredoxin" evidence="6">
    <location>
        <begin position="29"/>
        <end position="191"/>
    </location>
</feature>